<evidence type="ECO:0000313" key="1">
    <source>
        <dbReference type="EMBL" id="ODM03175.1"/>
    </source>
</evidence>
<protein>
    <submittedName>
        <fullName evidence="1">Phage regulatory protein Rha (Phage pRha)</fullName>
    </submittedName>
</protein>
<proteinExistence type="predicted"/>
<dbReference type="EMBL" id="MCGH01000003">
    <property type="protein sequence ID" value="ODM03175.1"/>
    <property type="molecule type" value="Genomic_DNA"/>
</dbReference>
<organism evidence="1 2">
    <name type="scientific">Eisenbergiella tayi</name>
    <dbReference type="NCBI Taxonomy" id="1432052"/>
    <lineage>
        <taxon>Bacteria</taxon>
        <taxon>Bacillati</taxon>
        <taxon>Bacillota</taxon>
        <taxon>Clostridia</taxon>
        <taxon>Lachnospirales</taxon>
        <taxon>Lachnospiraceae</taxon>
        <taxon>Eisenbergiella</taxon>
    </lineage>
</organism>
<name>A0A1E3A326_9FIRM</name>
<evidence type="ECO:0000313" key="2">
    <source>
        <dbReference type="Proteomes" id="UP000094067"/>
    </source>
</evidence>
<dbReference type="AlphaFoldDB" id="A0A1E3A326"/>
<accession>A0A1E3A326</accession>
<sequence>MNNLIHIRNDTAVCTSLQVAEKFHKRHDKVLRAIDGLLGGLPKNEETCEMFVSGSYIEEQNGQVYRMFYMNRDGFSLLAMGFTGKDALRWKLEYIKAFKAMESLLLERQSPHWQATRLESKTTRRMETDEIKALVEYAKTNGSKNADKYYVNFTKLANKVVGIPPDSRDAITASQLNNLILIEHIIGEIIKAGIRQGSYYKDIYQACKKQLEQFTVVAFLKAG</sequence>
<dbReference type="InterPro" id="IPR014054">
    <property type="entry name" value="Phage_regulatory_Rha"/>
</dbReference>
<reference evidence="1 2" key="1">
    <citation type="submission" date="2016-07" db="EMBL/GenBank/DDBJ databases">
        <title>Characterization of isolates of Eisenbergiella tayi derived from blood cultures, using whole genome sequencing.</title>
        <authorList>
            <person name="Burdz T."/>
            <person name="Wiebe D."/>
            <person name="Huynh C."/>
            <person name="Bernard K."/>
        </authorList>
    </citation>
    <scope>NUCLEOTIDE SEQUENCE [LARGE SCALE GENOMIC DNA]</scope>
    <source>
        <strain evidence="1 2">NML 110608</strain>
    </source>
</reference>
<dbReference type="NCBIfam" id="TIGR02681">
    <property type="entry name" value="phage_pRha"/>
    <property type="match status" value="1"/>
</dbReference>
<comment type="caution">
    <text evidence="1">The sequence shown here is derived from an EMBL/GenBank/DDBJ whole genome shotgun (WGS) entry which is preliminary data.</text>
</comment>
<dbReference type="Proteomes" id="UP000094067">
    <property type="component" value="Unassembled WGS sequence"/>
</dbReference>
<dbReference type="Pfam" id="PF09669">
    <property type="entry name" value="Phage_pRha"/>
    <property type="match status" value="1"/>
</dbReference>
<gene>
    <name evidence="1" type="ORF">BEI61_03969</name>
</gene>